<dbReference type="Proteomes" id="UP000021816">
    <property type="component" value="Unassembled WGS sequence"/>
</dbReference>
<feature type="domain" description="Acyltransferase 3" evidence="2">
    <location>
        <begin position="12"/>
        <end position="315"/>
    </location>
</feature>
<name>A0A011QEN7_9PROT</name>
<feature type="transmembrane region" description="Helical" evidence="1">
    <location>
        <begin position="185"/>
        <end position="202"/>
    </location>
</feature>
<evidence type="ECO:0000259" key="2">
    <source>
        <dbReference type="Pfam" id="PF01757"/>
    </source>
</evidence>
<dbReference type="STRING" id="1454003.AW10_03937"/>
<proteinExistence type="predicted"/>
<keyword evidence="3" id="KW-0808">Transferase</keyword>
<dbReference type="GO" id="GO:0016747">
    <property type="term" value="F:acyltransferase activity, transferring groups other than amino-acyl groups"/>
    <property type="evidence" value="ECO:0007669"/>
    <property type="project" value="InterPro"/>
</dbReference>
<evidence type="ECO:0000256" key="1">
    <source>
        <dbReference type="SAM" id="Phobius"/>
    </source>
</evidence>
<evidence type="ECO:0000313" key="4">
    <source>
        <dbReference type="Proteomes" id="UP000021816"/>
    </source>
</evidence>
<organism evidence="3 4">
    <name type="scientific">Candidatus Accumulibacter appositus</name>
    <dbReference type="NCBI Taxonomy" id="1454003"/>
    <lineage>
        <taxon>Bacteria</taxon>
        <taxon>Pseudomonadati</taxon>
        <taxon>Pseudomonadota</taxon>
        <taxon>Betaproteobacteria</taxon>
        <taxon>Candidatus Accumulibacter</taxon>
    </lineage>
</organism>
<reference evidence="3 4" key="1">
    <citation type="submission" date="2014-02" db="EMBL/GenBank/DDBJ databases">
        <title>Expanding our view of genomic diversity in Candidatus Accumulibacter clades.</title>
        <authorList>
            <person name="Skennerton C.T."/>
            <person name="Barr J.J."/>
            <person name="Slater F.R."/>
            <person name="Bond P.L."/>
            <person name="Tyson G.W."/>
        </authorList>
    </citation>
    <scope>NUCLEOTIDE SEQUENCE [LARGE SCALE GENOMIC DNA]</scope>
    <source>
        <strain evidence="4">BA-92</strain>
    </source>
</reference>
<feature type="transmembrane region" description="Helical" evidence="1">
    <location>
        <begin position="246"/>
        <end position="265"/>
    </location>
</feature>
<comment type="caution">
    <text evidence="3">The sequence shown here is derived from an EMBL/GenBank/DDBJ whole genome shotgun (WGS) entry which is preliminary data.</text>
</comment>
<feature type="transmembrane region" description="Helical" evidence="1">
    <location>
        <begin position="298"/>
        <end position="317"/>
    </location>
</feature>
<feature type="transmembrane region" description="Helical" evidence="1">
    <location>
        <begin position="214"/>
        <end position="234"/>
    </location>
</feature>
<keyword evidence="1" id="KW-0472">Membrane</keyword>
<keyword evidence="1" id="KW-1133">Transmembrane helix</keyword>
<feature type="transmembrane region" description="Helical" evidence="1">
    <location>
        <begin position="87"/>
        <end position="105"/>
    </location>
</feature>
<feature type="transmembrane region" description="Helical" evidence="1">
    <location>
        <begin position="45"/>
        <end position="67"/>
    </location>
</feature>
<feature type="transmembrane region" description="Helical" evidence="1">
    <location>
        <begin position="125"/>
        <end position="145"/>
    </location>
</feature>
<evidence type="ECO:0000313" key="3">
    <source>
        <dbReference type="EMBL" id="EXI77244.1"/>
    </source>
</evidence>
<dbReference type="AlphaFoldDB" id="A0A011QEN7"/>
<keyword evidence="1" id="KW-0812">Transmembrane</keyword>
<feature type="transmembrane region" description="Helical" evidence="1">
    <location>
        <begin position="7"/>
        <end position="25"/>
    </location>
</feature>
<accession>A0A011QEN7</accession>
<keyword evidence="3" id="KW-0012">Acyltransferase</keyword>
<dbReference type="EMBL" id="JEMX01000109">
    <property type="protein sequence ID" value="EXI77244.1"/>
    <property type="molecule type" value="Genomic_DNA"/>
</dbReference>
<feature type="transmembrane region" description="Helical" evidence="1">
    <location>
        <begin position="272"/>
        <end position="292"/>
    </location>
</feature>
<feature type="transmembrane region" description="Helical" evidence="1">
    <location>
        <begin position="157"/>
        <end position="179"/>
    </location>
</feature>
<protein>
    <submittedName>
        <fullName evidence="3">Acyltransferase family protein</fullName>
    </submittedName>
</protein>
<dbReference type="Pfam" id="PF01757">
    <property type="entry name" value="Acyl_transf_3"/>
    <property type="match status" value="1"/>
</dbReference>
<gene>
    <name evidence="3" type="ORF">AW10_03937</name>
</gene>
<sequence length="335" mass="38118">MENEISNRIWVTRYLMVIGIVVLHLPPYQPLSEVGGSLFSYVKAFFSYGVFRATVPVLTVMSGYLIFKAGLQYDTRKLLLTKIRSILVPLVLWNIPPAAAVYLIQKYGLLSHSFSAELYPVTLMGWVNALTGLSAAPINYPLNFLRDLFVISALTPVVWLILKKIPYIGLAVIAIVYYFNLDGQLVLRNSMLVSFYIGALAAHKNWNVLALDKYAIPLLCVFILFSAFLIFFKVENRELFRFAAPFLVWPAMSLVTNLKFATVLLRHAKSSFFTFLAHGPIILVLWLLFSSLPMNIPYYVYWLVAPILTVVFLAWLCRVFKQRMPRLASVMLGNR</sequence>
<dbReference type="PATRIC" id="fig|1454003.3.peg.3995"/>
<dbReference type="InterPro" id="IPR002656">
    <property type="entry name" value="Acyl_transf_3_dom"/>
</dbReference>